<evidence type="ECO:0000256" key="1">
    <source>
        <dbReference type="ARBA" id="ARBA00023015"/>
    </source>
</evidence>
<accession>A0A345HYS6</accession>
<dbReference type="PANTHER" id="PTHR43537">
    <property type="entry name" value="TRANSCRIPTIONAL REGULATOR, GNTR FAMILY"/>
    <property type="match status" value="1"/>
</dbReference>
<evidence type="ECO:0000256" key="2">
    <source>
        <dbReference type="ARBA" id="ARBA00023125"/>
    </source>
</evidence>
<dbReference type="OrthoDB" id="5182935at2"/>
<dbReference type="GO" id="GO:0003700">
    <property type="term" value="F:DNA-binding transcription factor activity"/>
    <property type="evidence" value="ECO:0007669"/>
    <property type="project" value="InterPro"/>
</dbReference>
<keyword evidence="6" id="KW-1185">Reference proteome</keyword>
<dbReference type="InterPro" id="IPR036390">
    <property type="entry name" value="WH_DNA-bd_sf"/>
</dbReference>
<sequence>MTEQDPHAPRGDTGRVPARRRSEEVYWTLRQEIVDGVLRPNAPLVEDEIAVRLGVSRTPVRESMQRLMADGLIRSQRRRWVVHEYTREEVAHLYEVRAGLESQAARLAALRATSAQRGDIAAWRARMTSPTADALCDRISNNDSFHDSVTAASGNPRLLEMIRANRLFHFNKRIAALYSTEEIAISSRQHGDLITAVCEGEADRAGAVAREHTEFSLGVILRKLF</sequence>
<evidence type="ECO:0000313" key="5">
    <source>
        <dbReference type="EMBL" id="AXG81850.1"/>
    </source>
</evidence>
<dbReference type="InterPro" id="IPR008920">
    <property type="entry name" value="TF_FadR/GntR_C"/>
</dbReference>
<dbReference type="SUPFAM" id="SSF48008">
    <property type="entry name" value="GntR ligand-binding domain-like"/>
    <property type="match status" value="1"/>
</dbReference>
<name>A0A345HYS6_9ACTN</name>
<dbReference type="Pfam" id="PF00392">
    <property type="entry name" value="GntR"/>
    <property type="match status" value="1"/>
</dbReference>
<dbReference type="GO" id="GO:0003677">
    <property type="term" value="F:DNA binding"/>
    <property type="evidence" value="ECO:0007669"/>
    <property type="project" value="UniProtKB-KW"/>
</dbReference>
<proteinExistence type="predicted"/>
<dbReference type="CDD" id="cd07377">
    <property type="entry name" value="WHTH_GntR"/>
    <property type="match status" value="1"/>
</dbReference>
<dbReference type="KEGG" id="spad:DVK44_33605"/>
<protein>
    <submittedName>
        <fullName evidence="5">GntR family transcriptional regulator</fullName>
    </submittedName>
</protein>
<evidence type="ECO:0000259" key="4">
    <source>
        <dbReference type="PROSITE" id="PS50949"/>
    </source>
</evidence>
<dbReference type="RefSeq" id="WP_114664391.1">
    <property type="nucleotide sequence ID" value="NZ_CP031194.1"/>
</dbReference>
<evidence type="ECO:0000256" key="3">
    <source>
        <dbReference type="ARBA" id="ARBA00023163"/>
    </source>
</evidence>
<dbReference type="PANTHER" id="PTHR43537:SF49">
    <property type="entry name" value="TRANSCRIPTIONAL REGULATORY PROTEIN"/>
    <property type="match status" value="1"/>
</dbReference>
<evidence type="ECO:0000313" key="6">
    <source>
        <dbReference type="Proteomes" id="UP000253868"/>
    </source>
</evidence>
<organism evidence="5 6">
    <name type="scientific">Streptomyces paludis</name>
    <dbReference type="NCBI Taxonomy" id="2282738"/>
    <lineage>
        <taxon>Bacteria</taxon>
        <taxon>Bacillati</taxon>
        <taxon>Actinomycetota</taxon>
        <taxon>Actinomycetes</taxon>
        <taxon>Kitasatosporales</taxon>
        <taxon>Streptomycetaceae</taxon>
        <taxon>Streptomyces</taxon>
    </lineage>
</organism>
<dbReference type="InterPro" id="IPR036388">
    <property type="entry name" value="WH-like_DNA-bd_sf"/>
</dbReference>
<feature type="domain" description="HTH gntR-type" evidence="4">
    <location>
        <begin position="19"/>
        <end position="89"/>
    </location>
</feature>
<dbReference type="Gene3D" id="1.10.10.10">
    <property type="entry name" value="Winged helix-like DNA-binding domain superfamily/Winged helix DNA-binding domain"/>
    <property type="match status" value="1"/>
</dbReference>
<keyword evidence="2" id="KW-0238">DNA-binding</keyword>
<dbReference type="SMART" id="SM00895">
    <property type="entry name" value="FCD"/>
    <property type="match status" value="1"/>
</dbReference>
<dbReference type="Pfam" id="PF07729">
    <property type="entry name" value="FCD"/>
    <property type="match status" value="1"/>
</dbReference>
<keyword evidence="3" id="KW-0804">Transcription</keyword>
<dbReference type="InterPro" id="IPR011711">
    <property type="entry name" value="GntR_C"/>
</dbReference>
<reference evidence="6" key="1">
    <citation type="submission" date="2018-07" db="EMBL/GenBank/DDBJ databases">
        <authorList>
            <person name="Zhao J."/>
        </authorList>
    </citation>
    <scope>NUCLEOTIDE SEQUENCE [LARGE SCALE GENOMIC DNA]</scope>
    <source>
        <strain evidence="6">GSSD-12</strain>
    </source>
</reference>
<dbReference type="AlphaFoldDB" id="A0A345HYS6"/>
<gene>
    <name evidence="5" type="ORF">DVK44_33605</name>
</gene>
<keyword evidence="1" id="KW-0805">Transcription regulation</keyword>
<dbReference type="Gene3D" id="1.20.120.530">
    <property type="entry name" value="GntR ligand-binding domain-like"/>
    <property type="match status" value="1"/>
</dbReference>
<dbReference type="PROSITE" id="PS50949">
    <property type="entry name" value="HTH_GNTR"/>
    <property type="match status" value="1"/>
</dbReference>
<dbReference type="SMART" id="SM00345">
    <property type="entry name" value="HTH_GNTR"/>
    <property type="match status" value="1"/>
</dbReference>
<dbReference type="InterPro" id="IPR000524">
    <property type="entry name" value="Tscrpt_reg_HTH_GntR"/>
</dbReference>
<dbReference type="SUPFAM" id="SSF46785">
    <property type="entry name" value="Winged helix' DNA-binding domain"/>
    <property type="match status" value="1"/>
</dbReference>
<dbReference type="EMBL" id="CP031194">
    <property type="protein sequence ID" value="AXG81850.1"/>
    <property type="molecule type" value="Genomic_DNA"/>
</dbReference>
<dbReference type="PRINTS" id="PR00035">
    <property type="entry name" value="HTHGNTR"/>
</dbReference>
<dbReference type="Proteomes" id="UP000253868">
    <property type="component" value="Chromosome"/>
</dbReference>